<evidence type="ECO:0000313" key="10">
    <source>
        <dbReference type="Proteomes" id="UP000278962"/>
    </source>
</evidence>
<reference evidence="9 10" key="1">
    <citation type="submission" date="2018-10" db="EMBL/GenBank/DDBJ databases">
        <title>Genomic Encyclopedia of Archaeal and Bacterial Type Strains, Phase II (KMG-II): from individual species to whole genera.</title>
        <authorList>
            <person name="Goeker M."/>
        </authorList>
    </citation>
    <scope>NUCLEOTIDE SEQUENCE [LARGE SCALE GENOMIC DNA]</scope>
    <source>
        <strain evidence="9 10">DSM 14954</strain>
    </source>
</reference>
<dbReference type="EMBL" id="RBIL01000001">
    <property type="protein sequence ID" value="RKQ92889.1"/>
    <property type="molecule type" value="Genomic_DNA"/>
</dbReference>
<keyword evidence="10" id="KW-1185">Reference proteome</keyword>
<keyword evidence="9" id="KW-0378">Hydrolase</keyword>
<keyword evidence="6" id="KW-0016">Alginate biosynthesis</keyword>
<name>A0A660LE82_9ACTN</name>
<proteinExistence type="predicted"/>
<gene>
    <name evidence="9" type="ORF">C8N24_2745</name>
</gene>
<evidence type="ECO:0000256" key="4">
    <source>
        <dbReference type="ARBA" id="ARBA00022729"/>
    </source>
</evidence>
<dbReference type="Pfam" id="PF16822">
    <property type="entry name" value="ALGX"/>
    <property type="match status" value="1"/>
</dbReference>
<dbReference type="GO" id="GO:0042121">
    <property type="term" value="P:alginic acid biosynthetic process"/>
    <property type="evidence" value="ECO:0007669"/>
    <property type="project" value="UniProtKB-UniPathway"/>
</dbReference>
<sequence>MRKLVAAFALLFFFAPLLLWVAGVRARPFENRPMASRPQLSQGWEAFDGATRFFVDRLPLREQAVRANTWVSLNVFDTTPDYGGNQTAGGNPSRDALPFGEPDQPAKPEPTAGANPGATDTTVLKGKDGWLFLQGELARACAEYIPWARAMQRWERMLSIIRASGRDVVLVVPPDKSTIYPEYLPDAFAEKDCYKPGRAKAWKALEGTGNDDVLPLREAELAVKAAPPEETYHPEDTHWNSKGAALGVRALLRHLGGPAQLRDADLQKGRVDYQGDLSGLVGTPKKRDAPLWTVKRNDEQPEVTKQQVGDVELTTQRWPDVGDPLREGRTVFVQDSFGVAMLDALGPYFSELQNVPWFGTPTADLLASIEAADTVILEKVERDINFFASDGGMLTEAFLGDLEAALR</sequence>
<comment type="subcellular location">
    <subcellularLocation>
        <location evidence="1">Periplasm</location>
    </subcellularLocation>
</comment>
<comment type="pathway">
    <text evidence="2">Glycan biosynthesis; alginate biosynthesis.</text>
</comment>
<dbReference type="RefSeq" id="WP_121250661.1">
    <property type="nucleotide sequence ID" value="NZ_RBIL01000001.1"/>
</dbReference>
<evidence type="ECO:0000259" key="8">
    <source>
        <dbReference type="Pfam" id="PF16822"/>
    </source>
</evidence>
<evidence type="ECO:0000256" key="2">
    <source>
        <dbReference type="ARBA" id="ARBA00005182"/>
    </source>
</evidence>
<evidence type="ECO:0000256" key="3">
    <source>
        <dbReference type="ARBA" id="ARBA00022679"/>
    </source>
</evidence>
<evidence type="ECO:0000256" key="5">
    <source>
        <dbReference type="ARBA" id="ARBA00022764"/>
    </source>
</evidence>
<accession>A0A660LE82</accession>
<feature type="domain" description="AlgX/AlgJ SGNH hydrolase-like" evidence="8">
    <location>
        <begin position="123"/>
        <end position="296"/>
    </location>
</feature>
<keyword evidence="4" id="KW-0732">Signal</keyword>
<evidence type="ECO:0000256" key="7">
    <source>
        <dbReference type="SAM" id="MobiDB-lite"/>
    </source>
</evidence>
<dbReference type="Proteomes" id="UP000278962">
    <property type="component" value="Unassembled WGS sequence"/>
</dbReference>
<dbReference type="AlphaFoldDB" id="A0A660LE82"/>
<evidence type="ECO:0000256" key="1">
    <source>
        <dbReference type="ARBA" id="ARBA00004418"/>
    </source>
</evidence>
<keyword evidence="3 9" id="KW-0808">Transferase</keyword>
<evidence type="ECO:0000313" key="9">
    <source>
        <dbReference type="EMBL" id="RKQ92889.1"/>
    </source>
</evidence>
<comment type="caution">
    <text evidence="9">The sequence shown here is derived from an EMBL/GenBank/DDBJ whole genome shotgun (WGS) entry which is preliminary data.</text>
</comment>
<feature type="region of interest" description="Disordered" evidence="7">
    <location>
        <begin position="81"/>
        <end position="120"/>
    </location>
</feature>
<dbReference type="UniPathway" id="UPA00286"/>
<dbReference type="GO" id="GO:0016787">
    <property type="term" value="F:hydrolase activity"/>
    <property type="evidence" value="ECO:0007669"/>
    <property type="project" value="UniProtKB-KW"/>
</dbReference>
<dbReference type="GO" id="GO:0016740">
    <property type="term" value="F:transferase activity"/>
    <property type="evidence" value="ECO:0007669"/>
    <property type="project" value="UniProtKB-KW"/>
</dbReference>
<keyword evidence="5" id="KW-0574">Periplasm</keyword>
<organism evidence="9 10">
    <name type="scientific">Solirubrobacter pauli</name>
    <dbReference type="NCBI Taxonomy" id="166793"/>
    <lineage>
        <taxon>Bacteria</taxon>
        <taxon>Bacillati</taxon>
        <taxon>Actinomycetota</taxon>
        <taxon>Thermoleophilia</taxon>
        <taxon>Solirubrobacterales</taxon>
        <taxon>Solirubrobacteraceae</taxon>
        <taxon>Solirubrobacter</taxon>
    </lineage>
</organism>
<dbReference type="InterPro" id="IPR031811">
    <property type="entry name" value="ALGX/ALGJ_SGNH-like"/>
</dbReference>
<evidence type="ECO:0000256" key="6">
    <source>
        <dbReference type="ARBA" id="ARBA00022841"/>
    </source>
</evidence>
<protein>
    <submittedName>
        <fullName evidence="9">Acetyltransferase AlgX (SGNH hydrolase-like protein)</fullName>
    </submittedName>
</protein>
<dbReference type="GO" id="GO:0042597">
    <property type="term" value="C:periplasmic space"/>
    <property type="evidence" value="ECO:0007669"/>
    <property type="project" value="UniProtKB-SubCell"/>
</dbReference>
<dbReference type="OrthoDB" id="3264206at2"/>